<dbReference type="Proteomes" id="UP000095281">
    <property type="component" value="Unplaced"/>
</dbReference>
<accession>A0A1I8B3H5</accession>
<reference evidence="3" key="1">
    <citation type="submission" date="2016-11" db="UniProtKB">
        <authorList>
            <consortium name="WormBaseParasite"/>
        </authorList>
    </citation>
    <scope>IDENTIFICATION</scope>
</reference>
<keyword evidence="2" id="KW-1185">Reference proteome</keyword>
<sequence length="166" mass="19732">MNNQLFSLFVLISFFYFAIAMEGVVIYDKLYSVNVLINVLSYLEDNNVDFDRVWLRIWLHDGKNYQGWSKNKTRNVEIIEKLANTLKEKDRKYGIFTRIDYWLEITENTSKFSDAPLLYYHEDFKNNFDDYYSSGYAFGGWKDPEMKVYGNTKNICGANVYPVWLP</sequence>
<dbReference type="WBParaSite" id="MhA1_Contig1342.frz3.gene5">
    <property type="protein sequence ID" value="MhA1_Contig1342.frz3.gene5"/>
    <property type="gene ID" value="MhA1_Contig1342.frz3.gene5"/>
</dbReference>
<dbReference type="InterPro" id="IPR051595">
    <property type="entry name" value="GH25_Enzymes"/>
</dbReference>
<organism evidence="2 3">
    <name type="scientific">Meloidogyne hapla</name>
    <name type="common">Root-knot nematode worm</name>
    <dbReference type="NCBI Taxonomy" id="6305"/>
    <lineage>
        <taxon>Eukaryota</taxon>
        <taxon>Metazoa</taxon>
        <taxon>Ecdysozoa</taxon>
        <taxon>Nematoda</taxon>
        <taxon>Chromadorea</taxon>
        <taxon>Rhabditida</taxon>
        <taxon>Tylenchina</taxon>
        <taxon>Tylenchomorpha</taxon>
        <taxon>Tylenchoidea</taxon>
        <taxon>Meloidogynidae</taxon>
        <taxon>Meloidogyninae</taxon>
        <taxon>Meloidogyne</taxon>
    </lineage>
</organism>
<dbReference type="AlphaFoldDB" id="A0A1I8B3H5"/>
<evidence type="ECO:0000313" key="3">
    <source>
        <dbReference type="WBParaSite" id="MhA1_Contig1342.frz3.gene5"/>
    </source>
</evidence>
<feature type="signal peptide" evidence="1">
    <location>
        <begin position="1"/>
        <end position="20"/>
    </location>
</feature>
<dbReference type="GO" id="GO:0007165">
    <property type="term" value="P:signal transduction"/>
    <property type="evidence" value="ECO:0007669"/>
    <property type="project" value="TreeGrafter"/>
</dbReference>
<dbReference type="PANTHER" id="PTHR23208:SF36">
    <property type="entry name" value="LYSOZYME-RELATED"/>
    <property type="match status" value="1"/>
</dbReference>
<dbReference type="SUPFAM" id="SSF51445">
    <property type="entry name" value="(Trans)glycosidases"/>
    <property type="match status" value="1"/>
</dbReference>
<keyword evidence="1" id="KW-0732">Signal</keyword>
<name>A0A1I8B3H5_MELHA</name>
<evidence type="ECO:0000313" key="2">
    <source>
        <dbReference type="Proteomes" id="UP000095281"/>
    </source>
</evidence>
<evidence type="ECO:0000256" key="1">
    <source>
        <dbReference type="SAM" id="SignalP"/>
    </source>
</evidence>
<feature type="chain" id="PRO_5009315419" evidence="1">
    <location>
        <begin position="21"/>
        <end position="166"/>
    </location>
</feature>
<dbReference type="InterPro" id="IPR017853">
    <property type="entry name" value="GH"/>
</dbReference>
<proteinExistence type="predicted"/>
<protein>
    <submittedName>
        <fullName evidence="3">DUF1566 domain-containing protein</fullName>
    </submittedName>
</protein>
<dbReference type="PANTHER" id="PTHR23208">
    <property type="entry name" value="LYSOZYME PROTEIN"/>
    <property type="match status" value="1"/>
</dbReference>